<gene>
    <name evidence="2" type="ORF">M9Y10_030380</name>
</gene>
<dbReference type="Proteomes" id="UP001470230">
    <property type="component" value="Unassembled WGS sequence"/>
</dbReference>
<sequence length="145" mass="16486">MFFFLFLAFFSKSDFEIDGFTYHILSDEDKSVQIINCSLTTETLIFPSSVTNEGTSYKVISISSDTFSSSNISQFLTIYLPYTIADIKNSVFLDFKNLQTIGYINENNEQVNDTLPPLLKKVNNYVFSNCNYVTTLDLNQVTEIG</sequence>
<evidence type="ECO:0000313" key="3">
    <source>
        <dbReference type="Proteomes" id="UP001470230"/>
    </source>
</evidence>
<keyword evidence="1" id="KW-0732">Signal</keyword>
<name>A0ABR2H334_9EUKA</name>
<dbReference type="InterPro" id="IPR032675">
    <property type="entry name" value="LRR_dom_sf"/>
</dbReference>
<comment type="caution">
    <text evidence="2">The sequence shown here is derived from an EMBL/GenBank/DDBJ whole genome shotgun (WGS) entry which is preliminary data.</text>
</comment>
<feature type="chain" id="PRO_5045989617" evidence="1">
    <location>
        <begin position="16"/>
        <end position="145"/>
    </location>
</feature>
<feature type="signal peptide" evidence="1">
    <location>
        <begin position="1"/>
        <end position="15"/>
    </location>
</feature>
<reference evidence="2 3" key="1">
    <citation type="submission" date="2024-04" db="EMBL/GenBank/DDBJ databases">
        <title>Tritrichomonas musculus Genome.</title>
        <authorList>
            <person name="Alves-Ferreira E."/>
            <person name="Grigg M."/>
            <person name="Lorenzi H."/>
            <person name="Galac M."/>
        </authorList>
    </citation>
    <scope>NUCLEOTIDE SEQUENCE [LARGE SCALE GENOMIC DNA]</scope>
    <source>
        <strain evidence="2 3">EAF2021</strain>
    </source>
</reference>
<organism evidence="2 3">
    <name type="scientific">Tritrichomonas musculus</name>
    <dbReference type="NCBI Taxonomy" id="1915356"/>
    <lineage>
        <taxon>Eukaryota</taxon>
        <taxon>Metamonada</taxon>
        <taxon>Parabasalia</taxon>
        <taxon>Tritrichomonadida</taxon>
        <taxon>Tritrichomonadidae</taxon>
        <taxon>Tritrichomonas</taxon>
    </lineage>
</organism>
<evidence type="ECO:0000256" key="1">
    <source>
        <dbReference type="SAM" id="SignalP"/>
    </source>
</evidence>
<dbReference type="EMBL" id="JAPFFF010000044">
    <property type="protein sequence ID" value="KAK8840608.1"/>
    <property type="molecule type" value="Genomic_DNA"/>
</dbReference>
<keyword evidence="3" id="KW-1185">Reference proteome</keyword>
<accession>A0ABR2H334</accession>
<dbReference type="Gene3D" id="3.80.10.10">
    <property type="entry name" value="Ribonuclease Inhibitor"/>
    <property type="match status" value="1"/>
</dbReference>
<evidence type="ECO:0000313" key="2">
    <source>
        <dbReference type="EMBL" id="KAK8840608.1"/>
    </source>
</evidence>
<protein>
    <submittedName>
        <fullName evidence="2">Uncharacterized protein</fullName>
    </submittedName>
</protein>
<proteinExistence type="predicted"/>